<organism evidence="1 2">
    <name type="scientific">Rhodococcus sacchari</name>
    <dbReference type="NCBI Taxonomy" id="2962047"/>
    <lineage>
        <taxon>Bacteria</taxon>
        <taxon>Bacillati</taxon>
        <taxon>Actinomycetota</taxon>
        <taxon>Actinomycetes</taxon>
        <taxon>Mycobacteriales</taxon>
        <taxon>Nocardiaceae</taxon>
        <taxon>Rhodococcus</taxon>
    </lineage>
</organism>
<proteinExistence type="predicted"/>
<evidence type="ECO:0000313" key="2">
    <source>
        <dbReference type="Proteomes" id="UP001156484"/>
    </source>
</evidence>
<sequence>MTEIYQDFGGVAELHAQLVSGQRAIETTLDTIEQQVAPLVATWESDARDRYLATQERWNKAEAGLIQVLHDIGRAVSNGNDNMRDVERLNEARFGG</sequence>
<dbReference type="EMBL" id="CP107551">
    <property type="protein sequence ID" value="UYP17978.1"/>
    <property type="molecule type" value="Genomic_DNA"/>
</dbReference>
<keyword evidence="2" id="KW-1185">Reference proteome</keyword>
<evidence type="ECO:0000313" key="1">
    <source>
        <dbReference type="EMBL" id="UYP17978.1"/>
    </source>
</evidence>
<reference evidence="1" key="1">
    <citation type="submission" date="2022-10" db="EMBL/GenBank/DDBJ databases">
        <title>Rhodococcus ferula Z13 complete genome.</title>
        <authorList>
            <person name="Long X."/>
            <person name="Zang M."/>
        </authorList>
    </citation>
    <scope>NUCLEOTIDE SEQUENCE</scope>
    <source>
        <strain evidence="1">Z13</strain>
    </source>
</reference>
<name>A0ACD4DD43_9NOCA</name>
<protein>
    <submittedName>
        <fullName evidence="1">WXG100 family type VII secretion target</fullName>
    </submittedName>
</protein>
<gene>
    <name evidence="1" type="ORF">OED52_15055</name>
</gene>
<accession>A0ACD4DD43</accession>
<dbReference type="Proteomes" id="UP001156484">
    <property type="component" value="Chromosome"/>
</dbReference>